<sequence>MGFDNRWIKLIFACLNSAKVFVLINGNAAKEFKLHRGVRQGDPLSSFLFIIVVEALKIAISEAMEKGIHKGVTLPNSGPTISLFQYVDDAIFLGEWSKENASNLLRILRCFYRASGLKVNLSKSKVYGIGVSNTQIGEMANWLNCSVGEFPFIYLGTPMSLIDKFNNKLPNWKDRNLSFGGRLVLCKAVLGTKGSYLFSLFKAPLVLLIVLRAKQLISAISRVEVDDLDKIIGCLG</sequence>
<dbReference type="Proteomes" id="UP000235145">
    <property type="component" value="Unassembled WGS sequence"/>
</dbReference>
<dbReference type="Pfam" id="PF00078">
    <property type="entry name" value="RVT_1"/>
    <property type="match status" value="1"/>
</dbReference>
<dbReference type="EMBL" id="NBSK02000003">
    <property type="protein sequence ID" value="KAJ0215250.1"/>
    <property type="molecule type" value="Genomic_DNA"/>
</dbReference>
<evidence type="ECO:0000313" key="2">
    <source>
        <dbReference type="EMBL" id="KAJ0215250.1"/>
    </source>
</evidence>
<dbReference type="AlphaFoldDB" id="A0A9R1W2Y0"/>
<evidence type="ECO:0000313" key="3">
    <source>
        <dbReference type="Proteomes" id="UP000235145"/>
    </source>
</evidence>
<accession>A0A9R1W2Y0</accession>
<dbReference type="PANTHER" id="PTHR33116">
    <property type="entry name" value="REVERSE TRANSCRIPTASE ZINC-BINDING DOMAIN-CONTAINING PROTEIN-RELATED-RELATED"/>
    <property type="match status" value="1"/>
</dbReference>
<comment type="caution">
    <text evidence="2">The sequence shown here is derived from an EMBL/GenBank/DDBJ whole genome shotgun (WGS) entry which is preliminary data.</text>
</comment>
<protein>
    <recommendedName>
        <fullName evidence="1">Reverse transcriptase domain-containing protein</fullName>
    </recommendedName>
</protein>
<proteinExistence type="predicted"/>
<dbReference type="PROSITE" id="PS50878">
    <property type="entry name" value="RT_POL"/>
    <property type="match status" value="1"/>
</dbReference>
<dbReference type="InterPro" id="IPR043502">
    <property type="entry name" value="DNA/RNA_pol_sf"/>
</dbReference>
<dbReference type="PANTHER" id="PTHR33116:SF77">
    <property type="entry name" value="RNA-DIRECTED DNA POLYMERASE"/>
    <property type="match status" value="1"/>
</dbReference>
<organism evidence="2 3">
    <name type="scientific">Lactuca sativa</name>
    <name type="common">Garden lettuce</name>
    <dbReference type="NCBI Taxonomy" id="4236"/>
    <lineage>
        <taxon>Eukaryota</taxon>
        <taxon>Viridiplantae</taxon>
        <taxon>Streptophyta</taxon>
        <taxon>Embryophyta</taxon>
        <taxon>Tracheophyta</taxon>
        <taxon>Spermatophyta</taxon>
        <taxon>Magnoliopsida</taxon>
        <taxon>eudicotyledons</taxon>
        <taxon>Gunneridae</taxon>
        <taxon>Pentapetalae</taxon>
        <taxon>asterids</taxon>
        <taxon>campanulids</taxon>
        <taxon>Asterales</taxon>
        <taxon>Asteraceae</taxon>
        <taxon>Cichorioideae</taxon>
        <taxon>Cichorieae</taxon>
        <taxon>Lactucinae</taxon>
        <taxon>Lactuca</taxon>
    </lineage>
</organism>
<keyword evidence="3" id="KW-1185">Reference proteome</keyword>
<evidence type="ECO:0000259" key="1">
    <source>
        <dbReference type="PROSITE" id="PS50878"/>
    </source>
</evidence>
<reference evidence="2 3" key="1">
    <citation type="journal article" date="2017" name="Nat. Commun.">
        <title>Genome assembly with in vitro proximity ligation data and whole-genome triplication in lettuce.</title>
        <authorList>
            <person name="Reyes-Chin-Wo S."/>
            <person name="Wang Z."/>
            <person name="Yang X."/>
            <person name="Kozik A."/>
            <person name="Arikit S."/>
            <person name="Song C."/>
            <person name="Xia L."/>
            <person name="Froenicke L."/>
            <person name="Lavelle D.O."/>
            <person name="Truco M.J."/>
            <person name="Xia R."/>
            <person name="Zhu S."/>
            <person name="Xu C."/>
            <person name="Xu H."/>
            <person name="Xu X."/>
            <person name="Cox K."/>
            <person name="Korf I."/>
            <person name="Meyers B.C."/>
            <person name="Michelmore R.W."/>
        </authorList>
    </citation>
    <scope>NUCLEOTIDE SEQUENCE [LARGE SCALE GENOMIC DNA]</scope>
    <source>
        <strain evidence="3">cv. Salinas</strain>
        <tissue evidence="2">Seedlings</tissue>
    </source>
</reference>
<name>A0A9R1W2Y0_LACSA</name>
<feature type="domain" description="Reverse transcriptase" evidence="1">
    <location>
        <begin position="1"/>
        <end position="159"/>
    </location>
</feature>
<gene>
    <name evidence="2" type="ORF">LSAT_V11C300110250</name>
</gene>
<dbReference type="SUPFAM" id="SSF56672">
    <property type="entry name" value="DNA/RNA polymerases"/>
    <property type="match status" value="1"/>
</dbReference>
<dbReference type="InterPro" id="IPR000477">
    <property type="entry name" value="RT_dom"/>
</dbReference>